<protein>
    <submittedName>
        <fullName evidence="2">DUF1134 domain-containing protein</fullName>
    </submittedName>
</protein>
<name>A0ABY4AMU6_9BURK</name>
<accession>A0ABY4AMU6</accession>
<organism evidence="2 3">
    <name type="scientific">Orrella daihaiensis</name>
    <dbReference type="NCBI Taxonomy" id="2782176"/>
    <lineage>
        <taxon>Bacteria</taxon>
        <taxon>Pseudomonadati</taxon>
        <taxon>Pseudomonadota</taxon>
        <taxon>Betaproteobacteria</taxon>
        <taxon>Burkholderiales</taxon>
        <taxon>Alcaligenaceae</taxon>
        <taxon>Orrella</taxon>
    </lineage>
</organism>
<feature type="signal peptide" evidence="1">
    <location>
        <begin position="1"/>
        <end position="22"/>
    </location>
</feature>
<gene>
    <name evidence="2" type="ORF">DHf2319_09145</name>
</gene>
<evidence type="ECO:0000256" key="1">
    <source>
        <dbReference type="SAM" id="SignalP"/>
    </source>
</evidence>
<evidence type="ECO:0000313" key="2">
    <source>
        <dbReference type="EMBL" id="UOD51644.1"/>
    </source>
</evidence>
<keyword evidence="3" id="KW-1185">Reference proteome</keyword>
<keyword evidence="1" id="KW-0732">Signal</keyword>
<dbReference type="Proteomes" id="UP000831607">
    <property type="component" value="Chromosome"/>
</dbReference>
<feature type="chain" id="PRO_5046525195" evidence="1">
    <location>
        <begin position="23"/>
        <end position="146"/>
    </location>
</feature>
<evidence type="ECO:0000313" key="3">
    <source>
        <dbReference type="Proteomes" id="UP000831607"/>
    </source>
</evidence>
<dbReference type="EMBL" id="CP063982">
    <property type="protein sequence ID" value="UOD51644.1"/>
    <property type="molecule type" value="Genomic_DNA"/>
</dbReference>
<proteinExistence type="predicted"/>
<reference evidence="2 3" key="1">
    <citation type="submission" date="2020-11" db="EMBL/GenBank/DDBJ databases">
        <title>Algicoccus daihaiensis sp.nov., isolated from Daihai Lake in Inner Mongolia.</title>
        <authorList>
            <person name="Kai J."/>
        </authorList>
    </citation>
    <scope>NUCLEOTIDE SEQUENCE [LARGE SCALE GENOMIC DNA]</scope>
    <source>
        <strain evidence="3">f23</strain>
    </source>
</reference>
<sequence>MKRWAGALAATGALVLAGTAVAETAKQPVAQVSIDETQFGFIVGGSMGGGVLTYEGKKYPFKMGGLSLGANIGVSKFSAVGQVYDMKNISQFAGTYVRLTGSVALGGGVGDMTLKNENGVIMSLKGTTQGLQLNAGASGVTVTLEK</sequence>